<evidence type="ECO:0000256" key="1">
    <source>
        <dbReference type="ARBA" id="ARBA00005046"/>
    </source>
</evidence>
<reference evidence="4 5" key="1">
    <citation type="journal article" date="2022" name="ISME Commun">
        <title>Vulcanimicrobium alpinus gen. nov. sp. nov., the first cultivated representative of the candidate phylum 'Eremiobacterota', is a metabolically versatile aerobic anoxygenic phototroph.</title>
        <authorList>
            <person name="Yabe S."/>
            <person name="Muto K."/>
            <person name="Abe K."/>
            <person name="Yokota A."/>
            <person name="Staudigel H."/>
            <person name="Tebo B.M."/>
        </authorList>
    </citation>
    <scope>NUCLEOTIDE SEQUENCE [LARGE SCALE GENOMIC DNA]</scope>
    <source>
        <strain evidence="4 5">WC8-2</strain>
    </source>
</reference>
<gene>
    <name evidence="4" type="ORF">WPS_23430</name>
</gene>
<evidence type="ECO:0000259" key="3">
    <source>
        <dbReference type="SMART" id="SM00852"/>
    </source>
</evidence>
<protein>
    <submittedName>
        <fullName evidence="4">Molybdenum cofactor biosynthesis protein</fullName>
    </submittedName>
</protein>
<dbReference type="Pfam" id="PF00994">
    <property type="entry name" value="MoCF_biosynth"/>
    <property type="match status" value="1"/>
</dbReference>
<feature type="domain" description="MoaB/Mog" evidence="3">
    <location>
        <begin position="15"/>
        <end position="158"/>
    </location>
</feature>
<comment type="pathway">
    <text evidence="1">Cofactor biosynthesis; molybdopterin biosynthesis.</text>
</comment>
<proteinExistence type="predicted"/>
<keyword evidence="2" id="KW-0501">Molybdenum cofactor biosynthesis</keyword>
<dbReference type="PANTHER" id="PTHR43764:SF1">
    <property type="entry name" value="MOLYBDOPTERIN MOLYBDOTRANSFERASE"/>
    <property type="match status" value="1"/>
</dbReference>
<dbReference type="Gene3D" id="3.40.980.10">
    <property type="entry name" value="MoaB/Mog-like domain"/>
    <property type="match status" value="1"/>
</dbReference>
<sequence length="177" mass="18538">MGRVRHAVTTLYPVAVIVLSDRAHSGERPDACIPVVRDALLGNPLAIDDERVLPDDPAALQAALIELCEGPTRLVLTSGGTGLGPRDKTPQATQAVLDYEVPGIAEAMRAASMKHTRGAMLSRAVAGVRNRSLIVNLPGSPKAVRETLDAIAGALPHALELLAGDATDRHPTGCHEV</sequence>
<dbReference type="InterPro" id="IPR051920">
    <property type="entry name" value="MPT_Adenylyltrnsfr/MoaC-Rel"/>
</dbReference>
<dbReference type="SMART" id="SM00852">
    <property type="entry name" value="MoCF_biosynth"/>
    <property type="match status" value="1"/>
</dbReference>
<dbReference type="AlphaFoldDB" id="A0AAN1XX98"/>
<dbReference type="InterPro" id="IPR036425">
    <property type="entry name" value="MoaB/Mog-like_dom_sf"/>
</dbReference>
<evidence type="ECO:0000256" key="2">
    <source>
        <dbReference type="ARBA" id="ARBA00023150"/>
    </source>
</evidence>
<dbReference type="NCBIfam" id="TIGR00177">
    <property type="entry name" value="molyb_syn"/>
    <property type="match status" value="1"/>
</dbReference>
<accession>A0AAN1XX98</accession>
<organism evidence="4 5">
    <name type="scientific">Vulcanimicrobium alpinum</name>
    <dbReference type="NCBI Taxonomy" id="3016050"/>
    <lineage>
        <taxon>Bacteria</taxon>
        <taxon>Bacillati</taxon>
        <taxon>Vulcanimicrobiota</taxon>
        <taxon>Vulcanimicrobiia</taxon>
        <taxon>Vulcanimicrobiales</taxon>
        <taxon>Vulcanimicrobiaceae</taxon>
        <taxon>Vulcanimicrobium</taxon>
    </lineage>
</organism>
<dbReference type="KEGG" id="vab:WPS_23430"/>
<evidence type="ECO:0000313" key="4">
    <source>
        <dbReference type="EMBL" id="BDE07067.1"/>
    </source>
</evidence>
<dbReference type="GO" id="GO:0006777">
    <property type="term" value="P:Mo-molybdopterin cofactor biosynthetic process"/>
    <property type="evidence" value="ECO:0007669"/>
    <property type="project" value="UniProtKB-KW"/>
</dbReference>
<evidence type="ECO:0000313" key="5">
    <source>
        <dbReference type="Proteomes" id="UP001317532"/>
    </source>
</evidence>
<dbReference type="SUPFAM" id="SSF53218">
    <property type="entry name" value="Molybdenum cofactor biosynthesis proteins"/>
    <property type="match status" value="1"/>
</dbReference>
<dbReference type="CDD" id="cd00886">
    <property type="entry name" value="MogA_MoaB"/>
    <property type="match status" value="1"/>
</dbReference>
<name>A0AAN1XX98_UNVUL</name>
<dbReference type="PANTHER" id="PTHR43764">
    <property type="entry name" value="MOLYBDENUM COFACTOR BIOSYNTHESIS"/>
    <property type="match status" value="1"/>
</dbReference>
<dbReference type="InterPro" id="IPR001453">
    <property type="entry name" value="MoaB/Mog_dom"/>
</dbReference>
<dbReference type="EMBL" id="AP025523">
    <property type="protein sequence ID" value="BDE07067.1"/>
    <property type="molecule type" value="Genomic_DNA"/>
</dbReference>
<keyword evidence="5" id="KW-1185">Reference proteome</keyword>
<dbReference type="Proteomes" id="UP001317532">
    <property type="component" value="Chromosome"/>
</dbReference>